<proteinExistence type="predicted"/>
<sequence length="295" mass="34540">MSSIITYVYRCLLSFITIILISPIPAALLNDKQSYFEVLYTMINHFVHFRSISIPMTDWIHESFFFSSYQPHNISKSFDSHENSLPLFPHIWKLYFLSMMRFLLSLIVGFLLSLRIGRFFIKLSPKNRKRFSFLRWIPFSFGTVLLQCIIFTLFLFTASYISFPYFSSLLIICSTSMIIIIQAIKTWIPFLYTVQKTTHAHDSAFFRNTLFASLLASHKSIVGSILISFIYMECIFHVDGLFQFIVQYCVSSPILVAIGLLLLYIPYMLISLLQILWKRNRHIARIHTLSRTTIK</sequence>
<feature type="transmembrane region" description="Helical" evidence="1">
    <location>
        <begin position="163"/>
        <end position="188"/>
    </location>
</feature>
<comment type="caution">
    <text evidence="2">The sequence shown here is derived from an EMBL/GenBank/DDBJ whole genome shotgun (WGS) entry which is preliminary data.</text>
</comment>
<keyword evidence="3" id="KW-1185">Reference proteome</keyword>
<evidence type="ECO:0000313" key="2">
    <source>
        <dbReference type="EMBL" id="CAG9614275.1"/>
    </source>
</evidence>
<organism evidence="2 3">
    <name type="scientific">Bacillus rhizoplanae</name>
    <dbReference type="NCBI Taxonomy" id="2880966"/>
    <lineage>
        <taxon>Bacteria</taxon>
        <taxon>Bacillati</taxon>
        <taxon>Bacillota</taxon>
        <taxon>Bacilli</taxon>
        <taxon>Bacillales</taxon>
        <taxon>Bacillaceae</taxon>
        <taxon>Bacillus</taxon>
    </lineage>
</organism>
<evidence type="ECO:0000256" key="1">
    <source>
        <dbReference type="SAM" id="Phobius"/>
    </source>
</evidence>
<keyword evidence="1" id="KW-0472">Membrane</keyword>
<evidence type="ECO:0000313" key="3">
    <source>
        <dbReference type="Proteomes" id="UP000789423"/>
    </source>
</evidence>
<feature type="transmembrane region" description="Helical" evidence="1">
    <location>
        <begin position="209"/>
        <end position="232"/>
    </location>
</feature>
<keyword evidence="1" id="KW-1133">Transmembrane helix</keyword>
<accession>A0ABM8YEP9</accession>
<feature type="transmembrane region" description="Helical" evidence="1">
    <location>
        <begin position="133"/>
        <end position="157"/>
    </location>
</feature>
<dbReference type="Proteomes" id="UP000789423">
    <property type="component" value="Unassembled WGS sequence"/>
</dbReference>
<feature type="transmembrane region" description="Helical" evidence="1">
    <location>
        <begin position="252"/>
        <end position="277"/>
    </location>
</feature>
<name>A0ABM8YEP9_9BACI</name>
<feature type="transmembrane region" description="Helical" evidence="1">
    <location>
        <begin position="7"/>
        <end position="29"/>
    </location>
</feature>
<reference evidence="2 3" key="1">
    <citation type="submission" date="2021-10" db="EMBL/GenBank/DDBJ databases">
        <authorList>
            <person name="Criscuolo A."/>
        </authorList>
    </citation>
    <scope>NUCLEOTIDE SEQUENCE [LARGE SCALE GENOMIC DNA]</scope>
    <source>
        <strain evidence="3">CIP 111899</strain>
    </source>
</reference>
<keyword evidence="1" id="KW-0812">Transmembrane</keyword>
<protein>
    <submittedName>
        <fullName evidence="2">Uncharacterized protein</fullName>
    </submittedName>
</protein>
<gene>
    <name evidence="2" type="ORF">BACCIP111899_03502</name>
</gene>
<feature type="transmembrane region" description="Helical" evidence="1">
    <location>
        <begin position="94"/>
        <end position="112"/>
    </location>
</feature>
<dbReference type="EMBL" id="CAKJTI010000025">
    <property type="protein sequence ID" value="CAG9614275.1"/>
    <property type="molecule type" value="Genomic_DNA"/>
</dbReference>